<gene>
    <name evidence="1" type="ORF">WICPIJ_001452</name>
</gene>
<dbReference type="AlphaFoldDB" id="A0A9P8QAS5"/>
<proteinExistence type="predicted"/>
<reference evidence="1" key="1">
    <citation type="journal article" date="2021" name="Open Biol.">
        <title>Shared evolutionary footprints suggest mitochondrial oxidative damage underlies multiple complex I losses in fungi.</title>
        <authorList>
            <person name="Schikora-Tamarit M.A."/>
            <person name="Marcet-Houben M."/>
            <person name="Nosek J."/>
            <person name="Gabaldon T."/>
        </authorList>
    </citation>
    <scope>NUCLEOTIDE SEQUENCE</scope>
    <source>
        <strain evidence="1">CBS2887</strain>
    </source>
</reference>
<protein>
    <submittedName>
        <fullName evidence="1">Uncharacterized protein</fullName>
    </submittedName>
</protein>
<sequence length="238" mass="26136">MAAMASSTEALLPTVTTLEPMSSATANGEFKENNNLFFNNCLPLATSAGEMEMVNLFHSFKVKWTKSSMLPTLESWAIKSETVSTVPLVGKANGVFWKAVACKCSKTLPAWLVSSKASNCLAVISLCFKTYSAFNSAWATLEFNNSMACGKEPFKPWVKKEVYSLATLEPNFKPALLNSAWLELTMTWFNKPETPLLYGFSEVEPAPTHKPKVADLASGLDSVAMVIPLDKEVYWVLP</sequence>
<keyword evidence="2" id="KW-1185">Reference proteome</keyword>
<reference evidence="1" key="2">
    <citation type="submission" date="2021-01" db="EMBL/GenBank/DDBJ databases">
        <authorList>
            <person name="Schikora-Tamarit M.A."/>
        </authorList>
    </citation>
    <scope>NUCLEOTIDE SEQUENCE</scope>
    <source>
        <strain evidence="1">CBS2887</strain>
    </source>
</reference>
<organism evidence="1 2">
    <name type="scientific">Wickerhamomyces pijperi</name>
    <name type="common">Yeast</name>
    <name type="synonym">Pichia pijperi</name>
    <dbReference type="NCBI Taxonomy" id="599730"/>
    <lineage>
        <taxon>Eukaryota</taxon>
        <taxon>Fungi</taxon>
        <taxon>Dikarya</taxon>
        <taxon>Ascomycota</taxon>
        <taxon>Saccharomycotina</taxon>
        <taxon>Saccharomycetes</taxon>
        <taxon>Phaffomycetales</taxon>
        <taxon>Wickerhamomycetaceae</taxon>
        <taxon>Wickerhamomyces</taxon>
    </lineage>
</organism>
<dbReference type="EMBL" id="JAEUBG010000738">
    <property type="protein sequence ID" value="KAH3687572.1"/>
    <property type="molecule type" value="Genomic_DNA"/>
</dbReference>
<accession>A0A9P8QAS5</accession>
<dbReference type="Proteomes" id="UP000774326">
    <property type="component" value="Unassembled WGS sequence"/>
</dbReference>
<name>A0A9P8QAS5_WICPI</name>
<evidence type="ECO:0000313" key="1">
    <source>
        <dbReference type="EMBL" id="KAH3687572.1"/>
    </source>
</evidence>
<evidence type="ECO:0000313" key="2">
    <source>
        <dbReference type="Proteomes" id="UP000774326"/>
    </source>
</evidence>
<comment type="caution">
    <text evidence="1">The sequence shown here is derived from an EMBL/GenBank/DDBJ whole genome shotgun (WGS) entry which is preliminary data.</text>
</comment>